<dbReference type="PANTHER" id="PTHR32063">
    <property type="match status" value="1"/>
</dbReference>
<dbReference type="InterPro" id="IPR001036">
    <property type="entry name" value="Acrflvin-R"/>
</dbReference>
<keyword evidence="1" id="KW-0812">Transmembrane</keyword>
<dbReference type="PANTHER" id="PTHR32063:SF0">
    <property type="entry name" value="SWARMING MOTILITY PROTEIN SWRC"/>
    <property type="match status" value="1"/>
</dbReference>
<sequence length="69" mass="7189">MTSATTVLALSPMALGLGEGAQMRAPMAIAVIGGLVTSTLLTLVIIPVAYEMVERVRRLPEMLSTTDSA</sequence>
<keyword evidence="1" id="KW-1133">Transmembrane helix</keyword>
<dbReference type="GO" id="GO:0005886">
    <property type="term" value="C:plasma membrane"/>
    <property type="evidence" value="ECO:0007669"/>
    <property type="project" value="TreeGrafter"/>
</dbReference>
<dbReference type="GO" id="GO:0042910">
    <property type="term" value="F:xenobiotic transmembrane transporter activity"/>
    <property type="evidence" value="ECO:0007669"/>
    <property type="project" value="TreeGrafter"/>
</dbReference>
<dbReference type="Pfam" id="PF00873">
    <property type="entry name" value="ACR_tran"/>
    <property type="match status" value="1"/>
</dbReference>
<name>A0A381QCH8_9ZZZZ</name>
<dbReference type="AlphaFoldDB" id="A0A381QCH8"/>
<evidence type="ECO:0000256" key="1">
    <source>
        <dbReference type="SAM" id="Phobius"/>
    </source>
</evidence>
<accession>A0A381QCH8</accession>
<dbReference type="SUPFAM" id="SSF82866">
    <property type="entry name" value="Multidrug efflux transporter AcrB transmembrane domain"/>
    <property type="match status" value="1"/>
</dbReference>
<dbReference type="Gene3D" id="1.20.1640.10">
    <property type="entry name" value="Multidrug efflux transporter AcrB transmembrane domain"/>
    <property type="match status" value="1"/>
</dbReference>
<evidence type="ECO:0008006" key="3">
    <source>
        <dbReference type="Google" id="ProtNLM"/>
    </source>
</evidence>
<reference evidence="2" key="1">
    <citation type="submission" date="2018-05" db="EMBL/GenBank/DDBJ databases">
        <authorList>
            <person name="Lanie J.A."/>
            <person name="Ng W.-L."/>
            <person name="Kazmierczak K.M."/>
            <person name="Andrzejewski T.M."/>
            <person name="Davidsen T.M."/>
            <person name="Wayne K.J."/>
            <person name="Tettelin H."/>
            <person name="Glass J.I."/>
            <person name="Rusch D."/>
            <person name="Podicherti R."/>
            <person name="Tsui H.-C.T."/>
            <person name="Winkler M.E."/>
        </authorList>
    </citation>
    <scope>NUCLEOTIDE SEQUENCE</scope>
</reference>
<evidence type="ECO:0000313" key="2">
    <source>
        <dbReference type="EMBL" id="SUZ77032.1"/>
    </source>
</evidence>
<keyword evidence="1" id="KW-0472">Membrane</keyword>
<feature type="transmembrane region" description="Helical" evidence="1">
    <location>
        <begin position="30"/>
        <end position="50"/>
    </location>
</feature>
<protein>
    <recommendedName>
        <fullName evidence="3">Acriflavin resistance protein</fullName>
    </recommendedName>
</protein>
<proteinExistence type="predicted"/>
<gene>
    <name evidence="2" type="ORF">METZ01_LOCUS29886</name>
</gene>
<dbReference type="EMBL" id="UINC01001300">
    <property type="protein sequence ID" value="SUZ77032.1"/>
    <property type="molecule type" value="Genomic_DNA"/>
</dbReference>
<organism evidence="2">
    <name type="scientific">marine metagenome</name>
    <dbReference type="NCBI Taxonomy" id="408172"/>
    <lineage>
        <taxon>unclassified sequences</taxon>
        <taxon>metagenomes</taxon>
        <taxon>ecological metagenomes</taxon>
    </lineage>
</organism>